<evidence type="ECO:0000256" key="4">
    <source>
        <dbReference type="ARBA" id="ARBA00022527"/>
    </source>
</evidence>
<organism evidence="17 18">
    <name type="scientific">Eruca vesicaria subsp. sativa</name>
    <name type="common">Garden rocket</name>
    <name type="synonym">Eruca sativa</name>
    <dbReference type="NCBI Taxonomy" id="29727"/>
    <lineage>
        <taxon>Eukaryota</taxon>
        <taxon>Viridiplantae</taxon>
        <taxon>Streptophyta</taxon>
        <taxon>Embryophyta</taxon>
        <taxon>Tracheophyta</taxon>
        <taxon>Spermatophyta</taxon>
        <taxon>Magnoliopsida</taxon>
        <taxon>eudicotyledons</taxon>
        <taxon>Gunneridae</taxon>
        <taxon>Pentapetalae</taxon>
        <taxon>rosids</taxon>
        <taxon>malvids</taxon>
        <taxon>Brassicales</taxon>
        <taxon>Brassicaceae</taxon>
        <taxon>Brassiceae</taxon>
        <taxon>Eruca</taxon>
    </lineage>
</organism>
<keyword evidence="15" id="KW-0812">Transmembrane</keyword>
<evidence type="ECO:0000256" key="2">
    <source>
        <dbReference type="ARBA" id="ARBA00008684"/>
    </source>
</evidence>
<keyword evidence="8 14" id="KW-0418">Kinase</keyword>
<keyword evidence="7 14" id="KW-0547">Nucleotide-binding</keyword>
<dbReference type="EMBL" id="CAKOAT010139598">
    <property type="protein sequence ID" value="CAH8338185.1"/>
    <property type="molecule type" value="Genomic_DNA"/>
</dbReference>
<dbReference type="InterPro" id="IPR011009">
    <property type="entry name" value="Kinase-like_dom_sf"/>
</dbReference>
<dbReference type="PANTHER" id="PTHR45863">
    <property type="entry name" value="SERINE/THREONINE-PROTEIN KINASE BSK5"/>
    <property type="match status" value="1"/>
</dbReference>
<dbReference type="FunFam" id="1.25.40.10:FF:000352">
    <property type="entry name" value="Kinase with tetratricopeptide repeat domain-containing protein"/>
    <property type="match status" value="1"/>
</dbReference>
<dbReference type="GO" id="GO:0005886">
    <property type="term" value="C:plasma membrane"/>
    <property type="evidence" value="ECO:0007669"/>
    <property type="project" value="UniProtKB-SubCell"/>
</dbReference>
<dbReference type="Gene3D" id="1.25.40.10">
    <property type="entry name" value="Tetratricopeptide repeat domain"/>
    <property type="match status" value="1"/>
</dbReference>
<evidence type="ECO:0000256" key="6">
    <source>
        <dbReference type="ARBA" id="ARBA00022707"/>
    </source>
</evidence>
<dbReference type="SUPFAM" id="SSF48452">
    <property type="entry name" value="TPR-like"/>
    <property type="match status" value="1"/>
</dbReference>
<dbReference type="GO" id="GO:0004674">
    <property type="term" value="F:protein serine/threonine kinase activity"/>
    <property type="evidence" value="ECO:0007669"/>
    <property type="project" value="UniProtKB-UniRule"/>
</dbReference>
<dbReference type="InterPro" id="IPR045845">
    <property type="entry name" value="BSK"/>
</dbReference>
<evidence type="ECO:0000256" key="9">
    <source>
        <dbReference type="ARBA" id="ARBA00022840"/>
    </source>
</evidence>
<evidence type="ECO:0000256" key="14">
    <source>
        <dbReference type="RuleBase" id="RU369005"/>
    </source>
</evidence>
<comment type="similarity">
    <text evidence="2 14">Belongs to the protein kinase superfamily. Ser/Thr protein kinase family.</text>
</comment>
<comment type="function">
    <text evidence="14">Serine/threonine kinase that acts as positive regulator of brassinosteroid (BR) signaling downstream of the receptor kinase BRI1.</text>
</comment>
<dbReference type="InterPro" id="IPR001245">
    <property type="entry name" value="Ser-Thr/Tyr_kinase_cat_dom"/>
</dbReference>
<keyword evidence="18" id="KW-1185">Reference proteome</keyword>
<keyword evidence="10 14" id="KW-0472">Membrane</keyword>
<comment type="catalytic activity">
    <reaction evidence="13 14">
        <text>L-seryl-[protein] + ATP = O-phospho-L-seryl-[protein] + ADP + H(+)</text>
        <dbReference type="Rhea" id="RHEA:17989"/>
        <dbReference type="Rhea" id="RHEA-COMP:9863"/>
        <dbReference type="Rhea" id="RHEA-COMP:11604"/>
        <dbReference type="ChEBI" id="CHEBI:15378"/>
        <dbReference type="ChEBI" id="CHEBI:29999"/>
        <dbReference type="ChEBI" id="CHEBI:30616"/>
        <dbReference type="ChEBI" id="CHEBI:83421"/>
        <dbReference type="ChEBI" id="CHEBI:456216"/>
        <dbReference type="EC" id="2.7.11.1"/>
    </reaction>
</comment>
<feature type="transmembrane region" description="Helical" evidence="15">
    <location>
        <begin position="261"/>
        <end position="283"/>
    </location>
</feature>
<accession>A0ABC8JX93</accession>
<dbReference type="InterPro" id="IPR058209">
    <property type="entry name" value="TPR_BSK1_C"/>
</dbReference>
<keyword evidence="15" id="KW-1133">Transmembrane helix</keyword>
<evidence type="ECO:0000256" key="13">
    <source>
        <dbReference type="ARBA" id="ARBA00048679"/>
    </source>
</evidence>
<keyword evidence="9 14" id="KW-0067">ATP-binding</keyword>
<comment type="caution">
    <text evidence="17">The sequence shown here is derived from an EMBL/GenBank/DDBJ whole genome shotgun (WGS) entry which is preliminary data.</text>
</comment>
<evidence type="ECO:0000256" key="7">
    <source>
        <dbReference type="ARBA" id="ARBA00022741"/>
    </source>
</evidence>
<keyword evidence="11 14" id="KW-0449">Lipoprotein</keyword>
<comment type="catalytic activity">
    <reaction evidence="12 14">
        <text>L-threonyl-[protein] + ATP = O-phospho-L-threonyl-[protein] + ADP + H(+)</text>
        <dbReference type="Rhea" id="RHEA:46608"/>
        <dbReference type="Rhea" id="RHEA-COMP:11060"/>
        <dbReference type="Rhea" id="RHEA-COMP:11605"/>
        <dbReference type="ChEBI" id="CHEBI:15378"/>
        <dbReference type="ChEBI" id="CHEBI:30013"/>
        <dbReference type="ChEBI" id="CHEBI:30616"/>
        <dbReference type="ChEBI" id="CHEBI:61977"/>
        <dbReference type="ChEBI" id="CHEBI:456216"/>
        <dbReference type="EC" id="2.7.11.1"/>
    </reaction>
</comment>
<dbReference type="GO" id="GO:0009742">
    <property type="term" value="P:brassinosteroid mediated signaling pathway"/>
    <property type="evidence" value="ECO:0007669"/>
    <property type="project" value="UniProtKB-UniRule"/>
</dbReference>
<dbReference type="Gene3D" id="3.30.200.20">
    <property type="entry name" value="Phosphorylase Kinase, domain 1"/>
    <property type="match status" value="1"/>
</dbReference>
<dbReference type="PANTHER" id="PTHR45863:SF12">
    <property type="entry name" value="SERINE_THREONINE-PROTEIN KINASE BSK"/>
    <property type="match status" value="1"/>
</dbReference>
<dbReference type="FunFam" id="3.30.200.20:FF:000154">
    <property type="entry name" value="probable serine/threonine-protein kinase At4g35230"/>
    <property type="match status" value="1"/>
</dbReference>
<reference evidence="17 18" key="1">
    <citation type="submission" date="2022-03" db="EMBL/GenBank/DDBJ databases">
        <authorList>
            <person name="Macdonald S."/>
            <person name="Ahmed S."/>
            <person name="Newling K."/>
        </authorList>
    </citation>
    <scope>NUCLEOTIDE SEQUENCE [LARGE SCALE GENOMIC DNA]</scope>
</reference>
<evidence type="ECO:0000256" key="1">
    <source>
        <dbReference type="ARBA" id="ARBA00004193"/>
    </source>
</evidence>
<dbReference type="GO" id="GO:0005524">
    <property type="term" value="F:ATP binding"/>
    <property type="evidence" value="ECO:0007669"/>
    <property type="project" value="UniProtKB-UniRule"/>
</dbReference>
<dbReference type="InterPro" id="IPR000719">
    <property type="entry name" value="Prot_kinase_dom"/>
</dbReference>
<evidence type="ECO:0000256" key="10">
    <source>
        <dbReference type="ARBA" id="ARBA00023136"/>
    </source>
</evidence>
<comment type="subunit">
    <text evidence="14">Interacts with BRI1.</text>
</comment>
<gene>
    <name evidence="17" type="ORF">ERUC_LOCUS14819</name>
</gene>
<keyword evidence="6 14" id="KW-0519">Myristate</keyword>
<dbReference type="SUPFAM" id="SSF56112">
    <property type="entry name" value="Protein kinase-like (PK-like)"/>
    <property type="match status" value="1"/>
</dbReference>
<dbReference type="GO" id="GO:0106310">
    <property type="term" value="F:protein serine kinase activity"/>
    <property type="evidence" value="ECO:0007669"/>
    <property type="project" value="UniProtKB-UniRule"/>
</dbReference>
<evidence type="ECO:0000256" key="8">
    <source>
        <dbReference type="ARBA" id="ARBA00022777"/>
    </source>
</evidence>
<dbReference type="EC" id="2.7.11.1" evidence="14"/>
<evidence type="ECO:0000256" key="5">
    <source>
        <dbReference type="ARBA" id="ARBA00022679"/>
    </source>
</evidence>
<dbReference type="PROSITE" id="PS50011">
    <property type="entry name" value="PROTEIN_KINASE_DOM"/>
    <property type="match status" value="1"/>
</dbReference>
<dbReference type="Proteomes" id="UP001642260">
    <property type="component" value="Unassembled WGS sequence"/>
</dbReference>
<keyword evidence="4 14" id="KW-0723">Serine/threonine-protein kinase</keyword>
<sequence length="513" mass="58454">MGCICFKSWRRQATPSITYTVIDNLGDDEEDDGHYPLIFRQFSLEQLRIATDGFSVGNIVSEHNNWVENIVYKGKLGDGRRIAVKWFQRLSWPDPFEFISEAEAVGRLRSEHMANLIGCCSDNNERLLVAEYMPNGTLSNHLFHWEKRPMKWETRLKVALHTAKALDYCNDKGINLYHDLNPSRILFDEVSNPKLSCFGLMRSRHKGKDHSTNLALAPPEYLHLGTLVPESVTYSFGTLLLDLMSGRHIPPNHVITQNSILVLHLGLLLIINVLMFVQALDLFQGKNYLVLMDSALDGQFADEDRTELMNIASRCLKTEPEERPSMRFLIGTLSRLLKRAELRPTNNKLLMHSTSNNLPEKTKTATETLKLTPFGDACLRVDLCTVHELLERVGYGEEDGLAHEFSFQMQENMDYKKHGDEAFRAKDFDTAIKLYTKFMSGAPTVSPTVLGRRCLCHLMSERFREALSEAMQAQIASPEWPIALYLQAVCLFKLEMEAEAKEALRYGSALEPY</sequence>
<evidence type="ECO:0000256" key="15">
    <source>
        <dbReference type="SAM" id="Phobius"/>
    </source>
</evidence>
<evidence type="ECO:0000256" key="3">
    <source>
        <dbReference type="ARBA" id="ARBA00022475"/>
    </source>
</evidence>
<keyword evidence="3 14" id="KW-1003">Cell membrane</keyword>
<keyword evidence="14" id="KW-1070">Brassinosteroid signaling pathway</keyword>
<proteinExistence type="inferred from homology"/>
<evidence type="ECO:0000313" key="17">
    <source>
        <dbReference type="EMBL" id="CAH8338185.1"/>
    </source>
</evidence>
<protein>
    <recommendedName>
        <fullName evidence="14">Serine/threonine-protein kinase BSK</fullName>
        <ecNumber evidence="14">2.7.11.1</ecNumber>
    </recommendedName>
    <alternativeName>
        <fullName evidence="14">Brassinosteroid-signaling kinase</fullName>
    </alternativeName>
</protein>
<keyword evidence="5 14" id="KW-0808">Transferase</keyword>
<evidence type="ECO:0000256" key="11">
    <source>
        <dbReference type="ARBA" id="ARBA00023288"/>
    </source>
</evidence>
<dbReference type="AlphaFoldDB" id="A0ABC8JX93"/>
<evidence type="ECO:0000313" key="18">
    <source>
        <dbReference type="Proteomes" id="UP001642260"/>
    </source>
</evidence>
<dbReference type="Gene3D" id="1.10.510.10">
    <property type="entry name" value="Transferase(Phosphotransferase) domain 1"/>
    <property type="match status" value="1"/>
</dbReference>
<comment type="subcellular location">
    <subcellularLocation>
        <location evidence="1 14">Cell membrane</location>
        <topology evidence="1 14">Lipid-anchor</topology>
    </subcellularLocation>
</comment>
<dbReference type="Pfam" id="PF07714">
    <property type="entry name" value="PK_Tyr_Ser-Thr"/>
    <property type="match status" value="1"/>
</dbReference>
<evidence type="ECO:0000256" key="12">
    <source>
        <dbReference type="ARBA" id="ARBA00047899"/>
    </source>
</evidence>
<dbReference type="InterPro" id="IPR011990">
    <property type="entry name" value="TPR-like_helical_dom_sf"/>
</dbReference>
<name>A0ABC8JX93_ERUVS</name>
<feature type="domain" description="Protein kinase" evidence="16">
    <location>
        <begin position="44"/>
        <end position="337"/>
    </location>
</feature>
<evidence type="ECO:0000259" key="16">
    <source>
        <dbReference type="PROSITE" id="PS50011"/>
    </source>
</evidence>
<dbReference type="Pfam" id="PF25575">
    <property type="entry name" value="TPR_BSK1_C"/>
    <property type="match status" value="1"/>
</dbReference>